<dbReference type="PANTHER" id="PTHR33164:SF5">
    <property type="entry name" value="ORGANIC HYDROPEROXIDE RESISTANCE TRANSCRIPTIONAL REGULATOR"/>
    <property type="match status" value="1"/>
</dbReference>
<proteinExistence type="predicted"/>
<dbReference type="SUPFAM" id="SSF46785">
    <property type="entry name" value="Winged helix' DNA-binding domain"/>
    <property type="match status" value="1"/>
</dbReference>
<keyword evidence="4" id="KW-0238">DNA-binding</keyword>
<name>A0ABN2JMM6_9ACTN</name>
<reference evidence="7 8" key="1">
    <citation type="journal article" date="2019" name="Int. J. Syst. Evol. Microbiol.">
        <title>The Global Catalogue of Microorganisms (GCM) 10K type strain sequencing project: providing services to taxonomists for standard genome sequencing and annotation.</title>
        <authorList>
            <consortium name="The Broad Institute Genomics Platform"/>
            <consortium name="The Broad Institute Genome Sequencing Center for Infectious Disease"/>
            <person name="Wu L."/>
            <person name="Ma J."/>
        </authorList>
    </citation>
    <scope>NUCLEOTIDE SEQUENCE [LARGE SCALE GENOMIC DNA]</scope>
    <source>
        <strain evidence="7 8">JCM 13518</strain>
    </source>
</reference>
<dbReference type="Gene3D" id="1.10.10.10">
    <property type="entry name" value="Winged helix-like DNA-binding domain superfamily/Winged helix DNA-binding domain"/>
    <property type="match status" value="1"/>
</dbReference>
<organism evidence="7 8">
    <name type="scientific">Aeromicrobium alkaliterrae</name>
    <dbReference type="NCBI Taxonomy" id="302168"/>
    <lineage>
        <taxon>Bacteria</taxon>
        <taxon>Bacillati</taxon>
        <taxon>Actinomycetota</taxon>
        <taxon>Actinomycetes</taxon>
        <taxon>Propionibacteriales</taxon>
        <taxon>Nocardioidaceae</taxon>
        <taxon>Aeromicrobium</taxon>
    </lineage>
</organism>
<comment type="caution">
    <text evidence="7">The sequence shown here is derived from an EMBL/GenBank/DDBJ whole genome shotgun (WGS) entry which is preliminary data.</text>
</comment>
<protein>
    <submittedName>
        <fullName evidence="7">MarR family transcriptional regulator</fullName>
    </submittedName>
</protein>
<comment type="subcellular location">
    <subcellularLocation>
        <location evidence="1">Cytoplasm</location>
    </subcellularLocation>
</comment>
<dbReference type="EMBL" id="BAAAME010000002">
    <property type="protein sequence ID" value="GAA1732732.1"/>
    <property type="molecule type" value="Genomic_DNA"/>
</dbReference>
<keyword evidence="8" id="KW-1185">Reference proteome</keyword>
<dbReference type="InterPro" id="IPR036388">
    <property type="entry name" value="WH-like_DNA-bd_sf"/>
</dbReference>
<evidence type="ECO:0000259" key="6">
    <source>
        <dbReference type="PROSITE" id="PS50995"/>
    </source>
</evidence>
<dbReference type="RefSeq" id="WP_344198755.1">
    <property type="nucleotide sequence ID" value="NZ_BAAAME010000002.1"/>
</dbReference>
<sequence>MSTARLDDQLCFALYAASRRLTTAYRTTLTELGLTYPQYLALMVLWESDGVTLSELGERLSLDSGTLSPLVKRLQVQGLVERRSSTEDERRVHVHLTDTGRAMSAEVGRLQQCVVDAIDLDADEFVALRALARRVAHLEPTPS</sequence>
<feature type="domain" description="HTH marR-type" evidence="6">
    <location>
        <begin position="7"/>
        <end position="137"/>
    </location>
</feature>
<dbReference type="Pfam" id="PF22381">
    <property type="entry name" value="Staph_reg_Sar_Rot"/>
    <property type="match status" value="1"/>
</dbReference>
<evidence type="ECO:0000256" key="5">
    <source>
        <dbReference type="ARBA" id="ARBA00023163"/>
    </source>
</evidence>
<gene>
    <name evidence="7" type="ORF">GCM10009710_11860</name>
</gene>
<evidence type="ECO:0000256" key="1">
    <source>
        <dbReference type="ARBA" id="ARBA00004496"/>
    </source>
</evidence>
<dbReference type="InterPro" id="IPR036390">
    <property type="entry name" value="WH_DNA-bd_sf"/>
</dbReference>
<evidence type="ECO:0000313" key="8">
    <source>
        <dbReference type="Proteomes" id="UP001501057"/>
    </source>
</evidence>
<keyword evidence="2" id="KW-0963">Cytoplasm</keyword>
<evidence type="ECO:0000256" key="3">
    <source>
        <dbReference type="ARBA" id="ARBA00023015"/>
    </source>
</evidence>
<dbReference type="Proteomes" id="UP001501057">
    <property type="component" value="Unassembled WGS sequence"/>
</dbReference>
<dbReference type="InterPro" id="IPR000835">
    <property type="entry name" value="HTH_MarR-typ"/>
</dbReference>
<accession>A0ABN2JMM6</accession>
<dbReference type="PANTHER" id="PTHR33164">
    <property type="entry name" value="TRANSCRIPTIONAL REGULATOR, MARR FAMILY"/>
    <property type="match status" value="1"/>
</dbReference>
<evidence type="ECO:0000313" key="7">
    <source>
        <dbReference type="EMBL" id="GAA1732732.1"/>
    </source>
</evidence>
<evidence type="ECO:0000256" key="4">
    <source>
        <dbReference type="ARBA" id="ARBA00023125"/>
    </source>
</evidence>
<keyword evidence="3" id="KW-0805">Transcription regulation</keyword>
<keyword evidence="5" id="KW-0804">Transcription</keyword>
<dbReference type="PRINTS" id="PR00598">
    <property type="entry name" value="HTHMARR"/>
</dbReference>
<evidence type="ECO:0000256" key="2">
    <source>
        <dbReference type="ARBA" id="ARBA00022490"/>
    </source>
</evidence>
<dbReference type="InterPro" id="IPR055166">
    <property type="entry name" value="Transc_reg_Sar_Rot_HTH"/>
</dbReference>
<dbReference type="SMART" id="SM00347">
    <property type="entry name" value="HTH_MARR"/>
    <property type="match status" value="1"/>
</dbReference>
<dbReference type="InterPro" id="IPR039422">
    <property type="entry name" value="MarR/SlyA-like"/>
</dbReference>
<dbReference type="PROSITE" id="PS50995">
    <property type="entry name" value="HTH_MARR_2"/>
    <property type="match status" value="1"/>
</dbReference>